<gene>
    <name evidence="1" type="ORF">RAG0_05033</name>
</gene>
<sequence>MRATVGEKDFYTANVAHKIAEHLIRSGRNEEAITMINGALDIWSVDPNVHKNMIARTTFLKGKLFEAMGKTQKSSIALRVACRLRKEVTSEDRDVKSLTSEDFDEIVAFWAR</sequence>
<dbReference type="Pfam" id="PF13424">
    <property type="entry name" value="TPR_12"/>
    <property type="match status" value="1"/>
</dbReference>
<protein>
    <submittedName>
        <fullName evidence="1">Uncharacterized protein</fullName>
    </submittedName>
</protein>
<dbReference type="AlphaFoldDB" id="A0A1E1KBC0"/>
<dbReference type="Proteomes" id="UP000178912">
    <property type="component" value="Unassembled WGS sequence"/>
</dbReference>
<organism evidence="1 2">
    <name type="scientific">Rhynchosporium agropyri</name>
    <dbReference type="NCBI Taxonomy" id="914238"/>
    <lineage>
        <taxon>Eukaryota</taxon>
        <taxon>Fungi</taxon>
        <taxon>Dikarya</taxon>
        <taxon>Ascomycota</taxon>
        <taxon>Pezizomycotina</taxon>
        <taxon>Leotiomycetes</taxon>
        <taxon>Helotiales</taxon>
        <taxon>Ploettnerulaceae</taxon>
        <taxon>Rhynchosporium</taxon>
    </lineage>
</organism>
<proteinExistence type="predicted"/>
<keyword evidence="2" id="KW-1185">Reference proteome</keyword>
<evidence type="ECO:0000313" key="1">
    <source>
        <dbReference type="EMBL" id="CZS95367.1"/>
    </source>
</evidence>
<dbReference type="Gene3D" id="1.25.40.10">
    <property type="entry name" value="Tetratricopeptide repeat domain"/>
    <property type="match status" value="1"/>
</dbReference>
<evidence type="ECO:0000313" key="2">
    <source>
        <dbReference type="Proteomes" id="UP000178912"/>
    </source>
</evidence>
<dbReference type="InterPro" id="IPR011990">
    <property type="entry name" value="TPR-like_helical_dom_sf"/>
</dbReference>
<dbReference type="EMBL" id="FJUX01000022">
    <property type="protein sequence ID" value="CZS95367.1"/>
    <property type="molecule type" value="Genomic_DNA"/>
</dbReference>
<dbReference type="SUPFAM" id="SSF48452">
    <property type="entry name" value="TPR-like"/>
    <property type="match status" value="1"/>
</dbReference>
<name>A0A1E1KBC0_9HELO</name>
<dbReference type="OrthoDB" id="4185609at2759"/>
<reference evidence="2" key="1">
    <citation type="submission" date="2016-03" db="EMBL/GenBank/DDBJ databases">
        <authorList>
            <person name="Guldener U."/>
        </authorList>
    </citation>
    <scope>NUCLEOTIDE SEQUENCE [LARGE SCALE GENOMIC DNA]</scope>
    <source>
        <strain evidence="2">04CH-RAC-A.6.1</strain>
    </source>
</reference>
<accession>A0A1E1KBC0</accession>